<dbReference type="Gene3D" id="1.25.40.10">
    <property type="entry name" value="Tetratricopeptide repeat domain"/>
    <property type="match status" value="1"/>
</dbReference>
<accession>A0ABW5WRU6</accession>
<name>A0ABW5WRU6_9FLAO</name>
<evidence type="ECO:0000313" key="11">
    <source>
        <dbReference type="Proteomes" id="UP001597533"/>
    </source>
</evidence>
<keyword evidence="5" id="KW-0802">TPR repeat</keyword>
<sequence length="571" mass="62821">MKKLVFVFSLLFISFTLQAQDNLISSEVKEHIKARIETKTDVAIAMGFIDGDAVEYYSAGQTALENGTDVDEHSVFEIGSISKTFTTVLLSQKIIAGEMSLEDPISKYLPSTVKTPARNGKNITILDLATHTSALPRMPNNFTPKNPNNPFVDYTYEQLYDFLSNHELNRDIGVQYEYSNLGMGLLGHILELQSGKTFEQLLIDNIAKPLGMNDTAIALNESMKKRLAKGHDGLAEVENWDIITMAGAGGIRSTVSDMVKYIQANMGVTKSSFYNAMQLSHESAYKNKENNYEIGLAWHYENDKEVIWHNGRTGGYSSFAGFVPKTNKGVVILTNNTADIGALSFRSLGGPTPLVAPKKSIVTLLKKEIQTSGIDSAIALYMSEKSNAATEYNFNEQALNTLGYELLNGEALDDALAIFKLNVNMYPNASNPYDSLGEAYLAKGDSVLAKKNYEKSLELNPANTNAVSVLESMGVKNVVKEVVIPQDVLDTYVGKYELAPGFIITVTRKENQMFAQATGQSQFEIFASAQNKFYLKVVEANVEFNVDESGEVTSMTLYQGGQVLPGKKLDE</sequence>
<dbReference type="InterPro" id="IPR012338">
    <property type="entry name" value="Beta-lactam/transpept-like"/>
</dbReference>
<dbReference type="InterPro" id="IPR051478">
    <property type="entry name" value="Beta-lactamase-like_AB/R"/>
</dbReference>
<comment type="catalytic activity">
    <reaction evidence="6">
        <text>a beta-lactam + H2O = a substituted beta-amino acid</text>
        <dbReference type="Rhea" id="RHEA:20401"/>
        <dbReference type="ChEBI" id="CHEBI:15377"/>
        <dbReference type="ChEBI" id="CHEBI:35627"/>
        <dbReference type="ChEBI" id="CHEBI:140347"/>
        <dbReference type="EC" id="3.5.2.6"/>
    </reaction>
</comment>
<feature type="signal peptide" evidence="7">
    <location>
        <begin position="1"/>
        <end position="19"/>
    </location>
</feature>
<dbReference type="SUPFAM" id="SSF56601">
    <property type="entry name" value="beta-lactamase/transpeptidase-like"/>
    <property type="match status" value="1"/>
</dbReference>
<dbReference type="Pfam" id="PF00144">
    <property type="entry name" value="Beta-lactamase"/>
    <property type="match status" value="1"/>
</dbReference>
<evidence type="ECO:0000256" key="1">
    <source>
        <dbReference type="ARBA" id="ARBA00007840"/>
    </source>
</evidence>
<dbReference type="PROSITE" id="PS50005">
    <property type="entry name" value="TPR"/>
    <property type="match status" value="1"/>
</dbReference>
<feature type="repeat" description="TPR" evidence="5">
    <location>
        <begin position="430"/>
        <end position="463"/>
    </location>
</feature>
<evidence type="ECO:0000256" key="3">
    <source>
        <dbReference type="ARBA" id="ARBA00023251"/>
    </source>
</evidence>
<evidence type="ECO:0000256" key="2">
    <source>
        <dbReference type="ARBA" id="ARBA00022801"/>
    </source>
</evidence>
<dbReference type="PANTHER" id="PTHR22935">
    <property type="entry name" value="PENICILLIN-BINDING PROTEIN"/>
    <property type="match status" value="1"/>
</dbReference>
<feature type="domain" description="Peptidase S12 Pab87-related C-terminal" evidence="9">
    <location>
        <begin position="484"/>
        <end position="558"/>
    </location>
</feature>
<organism evidence="10 11">
    <name type="scientific">Lacinutrix iliipiscaria</name>
    <dbReference type="NCBI Taxonomy" id="1230532"/>
    <lineage>
        <taxon>Bacteria</taxon>
        <taxon>Pseudomonadati</taxon>
        <taxon>Bacteroidota</taxon>
        <taxon>Flavobacteriia</taxon>
        <taxon>Flavobacteriales</taxon>
        <taxon>Flavobacteriaceae</taxon>
        <taxon>Lacinutrix</taxon>
    </lineage>
</organism>
<evidence type="ECO:0000256" key="6">
    <source>
        <dbReference type="RuleBase" id="RU361140"/>
    </source>
</evidence>
<feature type="chain" id="PRO_5047187968" description="Beta-lactamase" evidence="7">
    <location>
        <begin position="20"/>
        <end position="571"/>
    </location>
</feature>
<dbReference type="PROSITE" id="PS00336">
    <property type="entry name" value="BETA_LACTAMASE_C"/>
    <property type="match status" value="1"/>
</dbReference>
<proteinExistence type="inferred from homology"/>
<dbReference type="Gene3D" id="3.40.710.10">
    <property type="entry name" value="DD-peptidase/beta-lactamase superfamily"/>
    <property type="match status" value="1"/>
</dbReference>
<dbReference type="InterPro" id="IPR001466">
    <property type="entry name" value="Beta-lactam-related"/>
</dbReference>
<dbReference type="InterPro" id="IPR019734">
    <property type="entry name" value="TPR_rpt"/>
</dbReference>
<dbReference type="Pfam" id="PF11954">
    <property type="entry name" value="DUF3471"/>
    <property type="match status" value="1"/>
</dbReference>
<dbReference type="PANTHER" id="PTHR22935:SF95">
    <property type="entry name" value="BETA-LACTAMASE-LIKE 1-RELATED"/>
    <property type="match status" value="1"/>
</dbReference>
<keyword evidence="2 6" id="KW-0378">Hydrolase</keyword>
<evidence type="ECO:0000259" key="9">
    <source>
        <dbReference type="Pfam" id="PF11954"/>
    </source>
</evidence>
<protein>
    <recommendedName>
        <fullName evidence="6">Beta-lactamase</fullName>
        <ecNumber evidence="6">3.5.2.6</ecNumber>
    </recommendedName>
</protein>
<evidence type="ECO:0000259" key="8">
    <source>
        <dbReference type="Pfam" id="PF00144"/>
    </source>
</evidence>
<dbReference type="InterPro" id="IPR011990">
    <property type="entry name" value="TPR-like_helical_dom_sf"/>
</dbReference>
<keyword evidence="11" id="KW-1185">Reference proteome</keyword>
<comment type="similarity">
    <text evidence="4">Belongs to the beta-lactamase family.</text>
</comment>
<dbReference type="GO" id="GO:0016787">
    <property type="term" value="F:hydrolase activity"/>
    <property type="evidence" value="ECO:0007669"/>
    <property type="project" value="UniProtKB-KW"/>
</dbReference>
<comment type="similarity">
    <text evidence="1 6">Belongs to the class-C beta-lactamase family.</text>
</comment>
<dbReference type="EMBL" id="JBHUOV010000015">
    <property type="protein sequence ID" value="MFD2824699.1"/>
    <property type="molecule type" value="Genomic_DNA"/>
</dbReference>
<dbReference type="InterPro" id="IPR001586">
    <property type="entry name" value="Beta-lactam_class-C_AS"/>
</dbReference>
<dbReference type="Proteomes" id="UP001597533">
    <property type="component" value="Unassembled WGS sequence"/>
</dbReference>
<comment type="caution">
    <text evidence="10">The sequence shown here is derived from an EMBL/GenBank/DDBJ whole genome shotgun (WGS) entry which is preliminary data.</text>
</comment>
<gene>
    <name evidence="10" type="ORF">ACFS5M_13535</name>
</gene>
<dbReference type="InterPro" id="IPR021860">
    <property type="entry name" value="Peptidase_S12_Pab87-rel_C"/>
</dbReference>
<dbReference type="RefSeq" id="WP_183489313.1">
    <property type="nucleotide sequence ID" value="NZ_JBHUOV010000015.1"/>
</dbReference>
<reference evidence="11" key="1">
    <citation type="journal article" date="2019" name="Int. J. Syst. Evol. Microbiol.">
        <title>The Global Catalogue of Microorganisms (GCM) 10K type strain sequencing project: providing services to taxonomists for standard genome sequencing and annotation.</title>
        <authorList>
            <consortium name="The Broad Institute Genomics Platform"/>
            <consortium name="The Broad Institute Genome Sequencing Center for Infectious Disease"/>
            <person name="Wu L."/>
            <person name="Ma J."/>
        </authorList>
    </citation>
    <scope>NUCLEOTIDE SEQUENCE [LARGE SCALE GENOMIC DNA]</scope>
    <source>
        <strain evidence="11">KCTC 32141</strain>
    </source>
</reference>
<keyword evidence="3 6" id="KW-0046">Antibiotic resistance</keyword>
<evidence type="ECO:0000256" key="4">
    <source>
        <dbReference type="ARBA" id="ARBA00038473"/>
    </source>
</evidence>
<dbReference type="EC" id="3.5.2.6" evidence="6"/>
<evidence type="ECO:0000256" key="7">
    <source>
        <dbReference type="SAM" id="SignalP"/>
    </source>
</evidence>
<feature type="domain" description="Beta-lactamase-related" evidence="8">
    <location>
        <begin position="43"/>
        <end position="337"/>
    </location>
</feature>
<keyword evidence="7" id="KW-0732">Signal</keyword>
<dbReference type="SMART" id="SM00028">
    <property type="entry name" value="TPR"/>
    <property type="match status" value="2"/>
</dbReference>
<evidence type="ECO:0000256" key="5">
    <source>
        <dbReference type="PROSITE-ProRule" id="PRU00339"/>
    </source>
</evidence>
<evidence type="ECO:0000313" key="10">
    <source>
        <dbReference type="EMBL" id="MFD2824699.1"/>
    </source>
</evidence>
<dbReference type="SUPFAM" id="SSF48452">
    <property type="entry name" value="TPR-like"/>
    <property type="match status" value="1"/>
</dbReference>